<keyword evidence="2" id="KW-1185">Reference proteome</keyword>
<protein>
    <submittedName>
        <fullName evidence="1">Uncharacterized protein</fullName>
    </submittedName>
</protein>
<dbReference type="Proteomes" id="UP000770661">
    <property type="component" value="Unassembled WGS sequence"/>
</dbReference>
<reference evidence="1" key="1">
    <citation type="submission" date="2020-07" db="EMBL/GenBank/DDBJ databases">
        <title>The High-quality genome of the commercially important snow crab, Chionoecetes opilio.</title>
        <authorList>
            <person name="Jeong J.-H."/>
            <person name="Ryu S."/>
        </authorList>
    </citation>
    <scope>NUCLEOTIDE SEQUENCE</scope>
    <source>
        <strain evidence="1">MADBK_172401_WGS</strain>
        <tissue evidence="1">Digestive gland</tissue>
    </source>
</reference>
<sequence length="188" mass="19594">MFQSPSSLQLYRPYYADSGGSTGAALYGQIIVVSLHPTAAAPLLGCRHHRGSQPEAPGTADCLRAPGIDPDITAPPKPASHASLQPAATGTILGTTPPGAFRSVPADFFPPREVVLVIGTTPRGPCGAPWGGRTTPMHPIRLSPGKFGKLVSRSASGLTGASIHQHCLWELPERGVFYHADLPALPPV</sequence>
<accession>A0A8J5CMB3</accession>
<dbReference type="AlphaFoldDB" id="A0A8J5CMB3"/>
<gene>
    <name evidence="1" type="ORF">GWK47_011831</name>
</gene>
<name>A0A8J5CMB3_CHIOP</name>
<evidence type="ECO:0000313" key="1">
    <source>
        <dbReference type="EMBL" id="KAG0715470.1"/>
    </source>
</evidence>
<organism evidence="1 2">
    <name type="scientific">Chionoecetes opilio</name>
    <name type="common">Atlantic snow crab</name>
    <name type="synonym">Cancer opilio</name>
    <dbReference type="NCBI Taxonomy" id="41210"/>
    <lineage>
        <taxon>Eukaryota</taxon>
        <taxon>Metazoa</taxon>
        <taxon>Ecdysozoa</taxon>
        <taxon>Arthropoda</taxon>
        <taxon>Crustacea</taxon>
        <taxon>Multicrustacea</taxon>
        <taxon>Malacostraca</taxon>
        <taxon>Eumalacostraca</taxon>
        <taxon>Eucarida</taxon>
        <taxon>Decapoda</taxon>
        <taxon>Pleocyemata</taxon>
        <taxon>Brachyura</taxon>
        <taxon>Eubrachyura</taxon>
        <taxon>Majoidea</taxon>
        <taxon>Majidae</taxon>
        <taxon>Chionoecetes</taxon>
    </lineage>
</organism>
<evidence type="ECO:0000313" key="2">
    <source>
        <dbReference type="Proteomes" id="UP000770661"/>
    </source>
</evidence>
<comment type="caution">
    <text evidence="1">The sequence shown here is derived from an EMBL/GenBank/DDBJ whole genome shotgun (WGS) entry which is preliminary data.</text>
</comment>
<proteinExistence type="predicted"/>
<dbReference type="EMBL" id="JACEEZ010019677">
    <property type="protein sequence ID" value="KAG0715470.1"/>
    <property type="molecule type" value="Genomic_DNA"/>
</dbReference>